<feature type="compositionally biased region" description="Basic and acidic residues" evidence="1">
    <location>
        <begin position="202"/>
        <end position="211"/>
    </location>
</feature>
<proteinExistence type="predicted"/>
<evidence type="ECO:0000256" key="1">
    <source>
        <dbReference type="SAM" id="MobiDB-lite"/>
    </source>
</evidence>
<comment type="caution">
    <text evidence="2">The sequence shown here is derived from an EMBL/GenBank/DDBJ whole genome shotgun (WGS) entry which is preliminary data.</text>
</comment>
<feature type="region of interest" description="Disordered" evidence="1">
    <location>
        <begin position="36"/>
        <end position="98"/>
    </location>
</feature>
<accession>A0A060S9J4</accession>
<dbReference type="HOGENOM" id="CLU_1166337_0_0_1"/>
<dbReference type="OrthoDB" id="2755543at2759"/>
<keyword evidence="3" id="KW-1185">Reference proteome</keyword>
<feature type="region of interest" description="Disordered" evidence="1">
    <location>
        <begin position="165"/>
        <end position="225"/>
    </location>
</feature>
<dbReference type="AlphaFoldDB" id="A0A060S9J4"/>
<name>A0A060S9J4_PYCCI</name>
<feature type="compositionally biased region" description="Low complexity" evidence="1">
    <location>
        <begin position="86"/>
        <end position="98"/>
    </location>
</feature>
<evidence type="ECO:0000313" key="2">
    <source>
        <dbReference type="EMBL" id="CDO69063.1"/>
    </source>
</evidence>
<dbReference type="EMBL" id="CCBP010000033">
    <property type="protein sequence ID" value="CDO69063.1"/>
    <property type="molecule type" value="Genomic_DNA"/>
</dbReference>
<sequence>MLASLDALEAMVDRVRQLPMPRSKVKVLENVGAAFLSSPDPSESTVKPCGPQLASPPSTPPHAHQRRRQASSATLSPGDTPRARSRSSSHASYTSYRSTSTHTIAVSNIVNHPKLTKTLGLGAAAPAVHPTSSVQASTPDTPHVLHKKASSKSLKAPKAQMTLKSIFRGSSAPPVPSLPDYDEDDSPVRRPPLKYRFSDGSVLRREDRRIDSGTPMKRHFSSDTATGRHVDAGSFLFL</sequence>
<gene>
    <name evidence="2" type="ORF">BN946_scf184992.g12</name>
</gene>
<reference evidence="2" key="1">
    <citation type="submission" date="2014-01" db="EMBL/GenBank/DDBJ databases">
        <title>The genome of the white-rot fungus Pycnoporus cinnabarinus: a basidiomycete model with a versatile arsenal for lignocellulosic biomass breakdown.</title>
        <authorList>
            <person name="Levasseur A."/>
            <person name="Lomascolo A."/>
            <person name="Ruiz-Duenas F.J."/>
            <person name="Uzan E."/>
            <person name="Piumi F."/>
            <person name="Kues U."/>
            <person name="Ram A.F.J."/>
            <person name="Murat C."/>
            <person name="Haon M."/>
            <person name="Benoit I."/>
            <person name="Arfi Y."/>
            <person name="Chevret D."/>
            <person name="Drula E."/>
            <person name="Kwon M.J."/>
            <person name="Gouret P."/>
            <person name="Lesage-Meessen L."/>
            <person name="Lombard V."/>
            <person name="Mariette J."/>
            <person name="Noirot C."/>
            <person name="Park J."/>
            <person name="Patyshakuliyeva A."/>
            <person name="Wieneger R.A.B."/>
            <person name="Wosten H.A.B."/>
            <person name="Martin F."/>
            <person name="Coutinho P.M."/>
            <person name="de Vries R."/>
            <person name="Martinez A.T."/>
            <person name="Klopp C."/>
            <person name="Pontarotti P."/>
            <person name="Henrissat B."/>
            <person name="Record E."/>
        </authorList>
    </citation>
    <scope>NUCLEOTIDE SEQUENCE [LARGE SCALE GENOMIC DNA]</scope>
    <source>
        <strain evidence="2">BRFM137</strain>
    </source>
</reference>
<evidence type="ECO:0000313" key="3">
    <source>
        <dbReference type="Proteomes" id="UP000029665"/>
    </source>
</evidence>
<organism evidence="2 3">
    <name type="scientific">Pycnoporus cinnabarinus</name>
    <name type="common">Cinnabar-red polypore</name>
    <name type="synonym">Trametes cinnabarina</name>
    <dbReference type="NCBI Taxonomy" id="5643"/>
    <lineage>
        <taxon>Eukaryota</taxon>
        <taxon>Fungi</taxon>
        <taxon>Dikarya</taxon>
        <taxon>Basidiomycota</taxon>
        <taxon>Agaricomycotina</taxon>
        <taxon>Agaricomycetes</taxon>
        <taxon>Polyporales</taxon>
        <taxon>Polyporaceae</taxon>
        <taxon>Trametes</taxon>
    </lineage>
</organism>
<protein>
    <submittedName>
        <fullName evidence="2">Uncharacterized protein</fullName>
    </submittedName>
</protein>
<dbReference type="Proteomes" id="UP000029665">
    <property type="component" value="Unassembled WGS sequence"/>
</dbReference>